<keyword evidence="2" id="KW-1185">Reference proteome</keyword>
<evidence type="ECO:0000313" key="1">
    <source>
        <dbReference type="EMBL" id="KXA23988.1"/>
    </source>
</evidence>
<gene>
    <name evidence="1" type="ORF">HMPREF3221_00586</name>
</gene>
<sequence>MKPNWDMIRRIELRKYSPEKFKINLLVARNLILGKIYGWIS</sequence>
<dbReference type="EMBL" id="LRPY01000058">
    <property type="protein sequence ID" value="KXA23988.1"/>
    <property type="molecule type" value="Genomic_DNA"/>
</dbReference>
<accession>A0A133P603</accession>
<organism evidence="1 2">
    <name type="scientific">Fusobacterium nucleatum</name>
    <dbReference type="NCBI Taxonomy" id="851"/>
    <lineage>
        <taxon>Bacteria</taxon>
        <taxon>Fusobacteriati</taxon>
        <taxon>Fusobacteriota</taxon>
        <taxon>Fusobacteriia</taxon>
        <taxon>Fusobacteriales</taxon>
        <taxon>Fusobacteriaceae</taxon>
        <taxon>Fusobacterium</taxon>
    </lineage>
</organism>
<reference evidence="2" key="1">
    <citation type="submission" date="2016-01" db="EMBL/GenBank/DDBJ databases">
        <authorList>
            <person name="Mitreva M."/>
            <person name="Pepin K.H."/>
            <person name="Mihindukulasuriya K.A."/>
            <person name="Fulton R."/>
            <person name="Fronick C."/>
            <person name="O'Laughlin M."/>
            <person name="Miner T."/>
            <person name="Herter B."/>
            <person name="Rosa B.A."/>
            <person name="Cordes M."/>
            <person name="Tomlinson C."/>
            <person name="Wollam A."/>
            <person name="Palsikar V.B."/>
            <person name="Mardis E.R."/>
            <person name="Wilson R.K."/>
        </authorList>
    </citation>
    <scope>NUCLEOTIDE SEQUENCE [LARGE SCALE GENOMIC DNA]</scope>
    <source>
        <strain evidence="2">MJR7757B</strain>
    </source>
</reference>
<dbReference type="Proteomes" id="UP000070401">
    <property type="component" value="Unassembled WGS sequence"/>
</dbReference>
<dbReference type="PATRIC" id="fig|851.8.peg.591"/>
<evidence type="ECO:0000313" key="2">
    <source>
        <dbReference type="Proteomes" id="UP000070401"/>
    </source>
</evidence>
<proteinExistence type="predicted"/>
<comment type="caution">
    <text evidence="1">The sequence shown here is derived from an EMBL/GenBank/DDBJ whole genome shotgun (WGS) entry which is preliminary data.</text>
</comment>
<protein>
    <submittedName>
        <fullName evidence="1">Uncharacterized protein</fullName>
    </submittedName>
</protein>
<name>A0A133P603_FUSNU</name>
<dbReference type="AlphaFoldDB" id="A0A133P603"/>